<dbReference type="AlphaFoldDB" id="K9DEU5"/>
<evidence type="ECO:0000259" key="1">
    <source>
        <dbReference type="Pfam" id="PF02281"/>
    </source>
</evidence>
<evidence type="ECO:0000313" key="3">
    <source>
        <dbReference type="Proteomes" id="UP000009874"/>
    </source>
</evidence>
<gene>
    <name evidence="2" type="ORF">HMPREF9710_02917</name>
</gene>
<feature type="domain" description="Transposase Tn5 dimerisation" evidence="1">
    <location>
        <begin position="270"/>
        <end position="350"/>
    </location>
</feature>
<evidence type="ECO:0000313" key="2">
    <source>
        <dbReference type="EMBL" id="EKU81806.1"/>
    </source>
</evidence>
<dbReference type="eggNOG" id="COG3385">
    <property type="taxonomic scope" value="Bacteria"/>
</dbReference>
<dbReference type="InterPro" id="IPR003201">
    <property type="entry name" value="Transposase_Tn5"/>
</dbReference>
<dbReference type="PATRIC" id="fig|883126.3.peg.2944"/>
<dbReference type="InterPro" id="IPR047768">
    <property type="entry name" value="Tn5p-like"/>
</dbReference>
<dbReference type="PANTHER" id="PTHR37319:SF1">
    <property type="entry name" value="TRANSPOSASE TN5 DIMERISATION DOMAIN-CONTAINING PROTEIN"/>
    <property type="match status" value="1"/>
</dbReference>
<dbReference type="Pfam" id="PF02281">
    <property type="entry name" value="Dimer_Tnp_Tn5"/>
    <property type="match status" value="1"/>
</dbReference>
<dbReference type="InterPro" id="IPR054836">
    <property type="entry name" value="Tn5_transposase"/>
</dbReference>
<dbReference type="OrthoDB" id="8617434at2"/>
<dbReference type="HOGENOM" id="CLU_757652_0_0_4"/>
<dbReference type="NCBIfam" id="NF033590">
    <property type="entry name" value="transpos_IS4_3"/>
    <property type="match status" value="1"/>
</dbReference>
<comment type="caution">
    <text evidence="2">The sequence shown here is derived from an EMBL/GenBank/DDBJ whole genome shotgun (WGS) entry which is preliminary data.</text>
</comment>
<dbReference type="Gene3D" id="1.10.740.10">
    <property type="entry name" value="Transferase Inhibitor Protein From Tn5, Chain"/>
    <property type="match status" value="1"/>
</dbReference>
<dbReference type="SUPFAM" id="SSF53098">
    <property type="entry name" value="Ribonuclease H-like"/>
    <property type="match status" value="1"/>
</dbReference>
<dbReference type="Proteomes" id="UP000009874">
    <property type="component" value="Unassembled WGS sequence"/>
</dbReference>
<feature type="non-terminal residue" evidence="2">
    <location>
        <position position="1"/>
    </location>
</feature>
<dbReference type="PANTHER" id="PTHR37319">
    <property type="entry name" value="TRANSPOSASE"/>
    <property type="match status" value="1"/>
</dbReference>
<dbReference type="Gene3D" id="3.90.350.10">
    <property type="entry name" value="Transposase Inhibitor Protein From Tn5, Chain A, domain 1"/>
    <property type="match status" value="1"/>
</dbReference>
<accession>K9DEU5</accession>
<keyword evidence="3" id="KW-1185">Reference proteome</keyword>
<reference evidence="2 3" key="1">
    <citation type="submission" date="2012-09" db="EMBL/GenBank/DDBJ databases">
        <title>The Genome Sequence of Massilia timonae CCUG 45783.</title>
        <authorList>
            <consortium name="The Broad Institute Genome Sequencing Platform"/>
            <person name="Earl A."/>
            <person name="Ward D."/>
            <person name="Feldgarden M."/>
            <person name="Gevers D."/>
            <person name="Huys G."/>
            <person name="Walker B."/>
            <person name="Young S.K."/>
            <person name="Zeng Q."/>
            <person name="Gargeya S."/>
            <person name="Fitzgerald M."/>
            <person name="Haas B."/>
            <person name="Abouelleil A."/>
            <person name="Alvarado L."/>
            <person name="Arachchi H.M."/>
            <person name="Berlin A.M."/>
            <person name="Chapman S.B."/>
            <person name="Goldberg J."/>
            <person name="Griggs A."/>
            <person name="Gujja S."/>
            <person name="Hansen M."/>
            <person name="Howarth C."/>
            <person name="Imamovic A."/>
            <person name="Larimer J."/>
            <person name="McCowen C."/>
            <person name="Montmayeur A."/>
            <person name="Murphy C."/>
            <person name="Neiman D."/>
            <person name="Pearson M."/>
            <person name="Priest M."/>
            <person name="Roberts A."/>
            <person name="Saif S."/>
            <person name="Shea T."/>
            <person name="Sisk P."/>
            <person name="Sykes S."/>
            <person name="Wortman J."/>
            <person name="Nusbaum C."/>
            <person name="Birren B."/>
        </authorList>
    </citation>
    <scope>NUCLEOTIDE SEQUENCE [LARGE SCALE GENOMIC DNA]</scope>
    <source>
        <strain evidence="2 3">CCUG 45783</strain>
    </source>
</reference>
<dbReference type="InterPro" id="IPR012337">
    <property type="entry name" value="RNaseH-like_sf"/>
</dbReference>
<dbReference type="EMBL" id="AGZI01000036">
    <property type="protein sequence ID" value="EKU81806.1"/>
    <property type="molecule type" value="Genomic_DNA"/>
</dbReference>
<dbReference type="RefSeq" id="WP_005667534.1">
    <property type="nucleotide sequence ID" value="NZ_JH992923.1"/>
</dbReference>
<proteinExistence type="predicted"/>
<sequence>RMAEQSVVLCLQDTTELDFNGQQARGLGPLSYEAQRGMYVHPTYAVTTAREPLGILDVWMWARALRDTNGQRGGPKESLRWIEGYERLAELAPRLPATRLVYVADREADMLPLMARAQQLDCPVDWLVRAAHNRCLPNSEKLWPHATEGAPLGEIEFALAARPGAKARIVRQQLWARRVELNAGKGKVVTATCIVAREHGAPAGVKPIEWRLLTNRVATSAAEVAELIDWYRARWEIEMLFNVLKNGCKVEELQLGTIERIERALALYLVVAWRIAYLVRMGRTCPNLDAHLFFDPDEIRGAYLLNKLRPQPNPALNEVIRLIARAGGFLGRKGDGEPGAKTLWEGLRDVRASALTLQALRELGD</sequence>
<dbReference type="InterPro" id="IPR014737">
    <property type="entry name" value="Transposase_Tn5-like_C"/>
</dbReference>
<organism evidence="2 3">
    <name type="scientific">Massilia timonae CCUG 45783</name>
    <dbReference type="NCBI Taxonomy" id="883126"/>
    <lineage>
        <taxon>Bacteria</taxon>
        <taxon>Pseudomonadati</taxon>
        <taxon>Pseudomonadota</taxon>
        <taxon>Betaproteobacteria</taxon>
        <taxon>Burkholderiales</taxon>
        <taxon>Oxalobacteraceae</taxon>
        <taxon>Telluria group</taxon>
        <taxon>Massilia</taxon>
    </lineage>
</organism>
<name>K9DEU5_9BURK</name>
<protein>
    <recommendedName>
        <fullName evidence="1">Transposase Tn5 dimerisation domain-containing protein</fullName>
    </recommendedName>
</protein>